<gene>
    <name evidence="1" type="ORF">OOU_Y34scaffold00697g18</name>
</gene>
<dbReference type="AlphaFoldDB" id="A0AA97NSL1"/>
<accession>A0AA97NSL1</accession>
<reference evidence="1" key="1">
    <citation type="journal article" date="2012" name="PLoS Genet.">
        <title>Comparative analysis of the genomes of two field isolates of the rice blast fungus Magnaporthe oryzae.</title>
        <authorList>
            <person name="Xue M."/>
            <person name="Yang J."/>
            <person name="Li Z."/>
            <person name="Hu S."/>
            <person name="Yao N."/>
            <person name="Dean R.A."/>
            <person name="Zhao W."/>
            <person name="Shen M."/>
            <person name="Zhang H."/>
            <person name="Li C."/>
            <person name="Liu L."/>
            <person name="Cao L."/>
            <person name="Xu X."/>
            <person name="Xing Y."/>
            <person name="Hsiang T."/>
            <person name="Zhang Z."/>
            <person name="Xu J.R."/>
            <person name="Peng Y.L."/>
        </authorList>
    </citation>
    <scope>NUCLEOTIDE SEQUENCE</scope>
    <source>
        <strain evidence="1">Y34</strain>
    </source>
</reference>
<dbReference type="Proteomes" id="UP000011086">
    <property type="component" value="Unassembled WGS sequence"/>
</dbReference>
<organism evidence="1">
    <name type="scientific">Pyricularia oryzae (strain Y34)</name>
    <name type="common">Rice blast fungus</name>
    <name type="synonym">Magnaporthe oryzae</name>
    <dbReference type="NCBI Taxonomy" id="1143189"/>
    <lineage>
        <taxon>Eukaryota</taxon>
        <taxon>Fungi</taxon>
        <taxon>Dikarya</taxon>
        <taxon>Ascomycota</taxon>
        <taxon>Pezizomycotina</taxon>
        <taxon>Sordariomycetes</taxon>
        <taxon>Sordariomycetidae</taxon>
        <taxon>Magnaporthales</taxon>
        <taxon>Pyriculariaceae</taxon>
        <taxon>Pyricularia</taxon>
    </lineage>
</organism>
<proteinExistence type="predicted"/>
<sequence length="30" mass="3230">MPGSVDVECVLDCAHIRQYFASIIGSFGLT</sequence>
<dbReference type="EMBL" id="JH793927">
    <property type="protein sequence ID" value="ELQ35619.1"/>
    <property type="molecule type" value="Genomic_DNA"/>
</dbReference>
<name>A0AA97NSL1_PYRO3</name>
<evidence type="ECO:0000313" key="1">
    <source>
        <dbReference type="EMBL" id="ELQ35619.1"/>
    </source>
</evidence>
<protein>
    <submittedName>
        <fullName evidence="1">Uncharacterized protein</fullName>
    </submittedName>
</protein>